<dbReference type="AlphaFoldDB" id="A0A179CVH4"/>
<dbReference type="PANTHER" id="PTHR47307:SF1">
    <property type="entry name" value="GLUTATHIONE-REGULATED POTASSIUM-EFFLUX SYSTEM ANCILLARY PROTEIN KEFG"/>
    <property type="match status" value="1"/>
</dbReference>
<evidence type="ECO:0000259" key="2">
    <source>
        <dbReference type="Pfam" id="PF02525"/>
    </source>
</evidence>
<dbReference type="EMBL" id="JACI01000002">
    <property type="protein sequence ID" value="OAQ13904.1"/>
    <property type="molecule type" value="Genomic_DNA"/>
</dbReference>
<dbReference type="InterPro" id="IPR029039">
    <property type="entry name" value="Flavoprotein-like_sf"/>
</dbReference>
<dbReference type="Proteomes" id="UP000078358">
    <property type="component" value="Unassembled WGS sequence"/>
</dbReference>
<feature type="domain" description="Flavodoxin-like fold" evidence="2">
    <location>
        <begin position="2"/>
        <end position="171"/>
    </location>
</feature>
<comment type="caution">
    <text evidence="3">The sequence shown here is derived from an EMBL/GenBank/DDBJ whole genome shotgun (WGS) entry which is preliminary data.</text>
</comment>
<sequence length="183" mass="20826">MKNVLIISGHPNLKNSVATATIMEELATQLPQAEIRKLDELHQHYEFDIQAEQKAIEQADVIVWQVPFYWYAMPALMKKWLDDVFHHGFAHGSTAKVGGKKLLVSITTGAPAELYQKEGFFQHEMGEYLVGFETTATLCQLDYQGAMWLHGVSYVGRDEAKTRQQQAEARQYARQLAEKIQSL</sequence>
<dbReference type="RefSeq" id="WP_064318477.1">
    <property type="nucleotide sequence ID" value="NZ_JACI01000002.1"/>
</dbReference>
<gene>
    <name evidence="3" type="ORF">F480_05710</name>
</gene>
<accession>A0A179CVH4</accession>
<dbReference type="InterPro" id="IPR046980">
    <property type="entry name" value="KefG/KefF"/>
</dbReference>
<proteinExistence type="predicted"/>
<dbReference type="PATRIC" id="fig|1261658.3.peg.1126"/>
<dbReference type="GO" id="GO:0003955">
    <property type="term" value="F:NAD(P)H dehydrogenase (quinone) activity"/>
    <property type="evidence" value="ECO:0007669"/>
    <property type="project" value="TreeGrafter"/>
</dbReference>
<dbReference type="GO" id="GO:0009055">
    <property type="term" value="F:electron transfer activity"/>
    <property type="evidence" value="ECO:0007669"/>
    <property type="project" value="TreeGrafter"/>
</dbReference>
<dbReference type="Pfam" id="PF02525">
    <property type="entry name" value="Flavodoxin_2"/>
    <property type="match status" value="1"/>
</dbReference>
<reference evidence="3 4" key="1">
    <citation type="submission" date="2014-01" db="EMBL/GenBank/DDBJ databases">
        <authorList>
            <person name="Zuccon D."/>
        </authorList>
    </citation>
    <scope>NUCLEOTIDE SEQUENCE [LARGE SCALE GENOMIC DNA]</scope>
    <source>
        <strain evidence="3 4">Y31</strain>
    </source>
</reference>
<protein>
    <submittedName>
        <fullName evidence="3">NAD(P)H dehydrogenase</fullName>
    </submittedName>
</protein>
<evidence type="ECO:0000313" key="4">
    <source>
        <dbReference type="Proteomes" id="UP000078358"/>
    </source>
</evidence>
<evidence type="ECO:0000256" key="1">
    <source>
        <dbReference type="ARBA" id="ARBA00023002"/>
    </source>
</evidence>
<dbReference type="Gene3D" id="3.40.50.360">
    <property type="match status" value="1"/>
</dbReference>
<dbReference type="GO" id="GO:0010181">
    <property type="term" value="F:FMN binding"/>
    <property type="evidence" value="ECO:0007669"/>
    <property type="project" value="TreeGrafter"/>
</dbReference>
<keyword evidence="1" id="KW-0560">Oxidoreductase</keyword>
<organism evidence="3 4">
    <name type="scientific">Bibersteinia trehalosi Y31</name>
    <dbReference type="NCBI Taxonomy" id="1261658"/>
    <lineage>
        <taxon>Bacteria</taxon>
        <taxon>Pseudomonadati</taxon>
        <taxon>Pseudomonadota</taxon>
        <taxon>Gammaproteobacteria</taxon>
        <taxon>Pasteurellales</taxon>
        <taxon>Pasteurellaceae</taxon>
        <taxon>Bibersteinia</taxon>
    </lineage>
</organism>
<dbReference type="PANTHER" id="PTHR47307">
    <property type="entry name" value="GLUTATHIONE-REGULATED POTASSIUM-EFFLUX SYSTEM ANCILLARY PROTEIN KEFG"/>
    <property type="match status" value="1"/>
</dbReference>
<name>A0A179CVH4_BIBTR</name>
<dbReference type="InterPro" id="IPR003680">
    <property type="entry name" value="Flavodoxin_fold"/>
</dbReference>
<dbReference type="SUPFAM" id="SSF52218">
    <property type="entry name" value="Flavoproteins"/>
    <property type="match status" value="1"/>
</dbReference>
<evidence type="ECO:0000313" key="3">
    <source>
        <dbReference type="EMBL" id="OAQ13904.1"/>
    </source>
</evidence>